<evidence type="ECO:0000313" key="3">
    <source>
        <dbReference type="Proteomes" id="UP000739538"/>
    </source>
</evidence>
<proteinExistence type="predicted"/>
<protein>
    <submittedName>
        <fullName evidence="2">Uncharacterized protein</fullName>
    </submittedName>
</protein>
<feature type="chain" id="PRO_5037003591" evidence="1">
    <location>
        <begin position="24"/>
        <end position="295"/>
    </location>
</feature>
<accession>A0A956NE02</accession>
<reference evidence="2" key="2">
    <citation type="journal article" date="2021" name="Microbiome">
        <title>Successional dynamics and alternative stable states in a saline activated sludge microbial community over 9 years.</title>
        <authorList>
            <person name="Wang Y."/>
            <person name="Ye J."/>
            <person name="Ju F."/>
            <person name="Liu L."/>
            <person name="Boyd J.A."/>
            <person name="Deng Y."/>
            <person name="Parks D.H."/>
            <person name="Jiang X."/>
            <person name="Yin X."/>
            <person name="Woodcroft B.J."/>
            <person name="Tyson G.W."/>
            <person name="Hugenholtz P."/>
            <person name="Polz M.F."/>
            <person name="Zhang T."/>
        </authorList>
    </citation>
    <scope>NUCLEOTIDE SEQUENCE</scope>
    <source>
        <strain evidence="2">HKST-UBA02</strain>
    </source>
</reference>
<dbReference type="EMBL" id="JAGQHS010000093">
    <property type="protein sequence ID" value="MCA9757318.1"/>
    <property type="molecule type" value="Genomic_DNA"/>
</dbReference>
<dbReference type="AlphaFoldDB" id="A0A956NE02"/>
<sequence length="295" mass="31277">MKSFLRSALALSALFLLAGNAWAQLEANLGALEDENAKGYLTPLSSALASTLNSSIFTTANVGADVFSAHLQVNVMGVSFDDADRTYNPTDPVGFQSTESVDAPTVIGGTDAVIQSGENGTVLYHPGGFDLQNFTVASPQLEVSGFLGTRALVRWISIDLGDADLGSLELFGLGVQHSISQYMVAPPLDLAVGVFWQSFKIGDGLVDADALQVMAMGSKRFNVVEPYVGVGFDMFDMQSEYTDDTSGENIAVDFDPENNFHLTAGARLNLRFLQIHGEFNVAAETGVAAGLALGY</sequence>
<feature type="signal peptide" evidence="1">
    <location>
        <begin position="1"/>
        <end position="23"/>
    </location>
</feature>
<dbReference type="Pfam" id="PF20230">
    <property type="entry name" value="DUF6588"/>
    <property type="match status" value="1"/>
</dbReference>
<gene>
    <name evidence="2" type="ORF">KDA27_16050</name>
</gene>
<organism evidence="2 3">
    <name type="scientific">Eiseniibacteriota bacterium</name>
    <dbReference type="NCBI Taxonomy" id="2212470"/>
    <lineage>
        <taxon>Bacteria</taxon>
        <taxon>Candidatus Eiseniibacteriota</taxon>
    </lineage>
</organism>
<dbReference type="InterPro" id="IPR046495">
    <property type="entry name" value="DUF6588"/>
</dbReference>
<keyword evidence="1" id="KW-0732">Signal</keyword>
<name>A0A956NE02_UNCEI</name>
<reference evidence="2" key="1">
    <citation type="submission" date="2020-04" db="EMBL/GenBank/DDBJ databases">
        <authorList>
            <person name="Zhang T."/>
        </authorList>
    </citation>
    <scope>NUCLEOTIDE SEQUENCE</scope>
    <source>
        <strain evidence="2">HKST-UBA02</strain>
    </source>
</reference>
<evidence type="ECO:0000256" key="1">
    <source>
        <dbReference type="SAM" id="SignalP"/>
    </source>
</evidence>
<comment type="caution">
    <text evidence="2">The sequence shown here is derived from an EMBL/GenBank/DDBJ whole genome shotgun (WGS) entry which is preliminary data.</text>
</comment>
<dbReference type="Proteomes" id="UP000739538">
    <property type="component" value="Unassembled WGS sequence"/>
</dbReference>
<evidence type="ECO:0000313" key="2">
    <source>
        <dbReference type="EMBL" id="MCA9757318.1"/>
    </source>
</evidence>